<dbReference type="Proteomes" id="UP000823865">
    <property type="component" value="Unassembled WGS sequence"/>
</dbReference>
<evidence type="ECO:0000256" key="1">
    <source>
        <dbReference type="ARBA" id="ARBA00010491"/>
    </source>
</evidence>
<evidence type="ECO:0000256" key="5">
    <source>
        <dbReference type="ARBA" id="ARBA00022801"/>
    </source>
</evidence>
<evidence type="ECO:0000256" key="7">
    <source>
        <dbReference type="RuleBase" id="RU366067"/>
    </source>
</evidence>
<dbReference type="SUPFAM" id="SSF50494">
    <property type="entry name" value="Trypsin-like serine proteases"/>
    <property type="match status" value="1"/>
</dbReference>
<evidence type="ECO:0000256" key="6">
    <source>
        <dbReference type="ARBA" id="ARBA00022825"/>
    </source>
</evidence>
<dbReference type="EMBL" id="JAHLFU010000197">
    <property type="protein sequence ID" value="MBU3854027.1"/>
    <property type="molecule type" value="Genomic_DNA"/>
</dbReference>
<dbReference type="InterPro" id="IPR019500">
    <property type="entry name" value="Pep_S46"/>
</dbReference>
<comment type="function">
    <text evidence="7">Catalyzes the removal of dipeptides from the N-terminus of oligopeptides.</text>
</comment>
<keyword evidence="6 7" id="KW-0720">Serine protease</keyword>
<evidence type="ECO:0000256" key="2">
    <source>
        <dbReference type="ARBA" id="ARBA00022438"/>
    </source>
</evidence>
<dbReference type="Gene3D" id="2.40.10.10">
    <property type="entry name" value="Trypsin-like serine proteases"/>
    <property type="match status" value="1"/>
</dbReference>
<proteinExistence type="inferred from homology"/>
<evidence type="ECO:0000256" key="4">
    <source>
        <dbReference type="ARBA" id="ARBA00022729"/>
    </source>
</evidence>
<dbReference type="GO" id="GO:0070009">
    <property type="term" value="F:serine-type aminopeptidase activity"/>
    <property type="evidence" value="ECO:0007669"/>
    <property type="project" value="UniProtKB-UniRule"/>
</dbReference>
<dbReference type="InterPro" id="IPR009003">
    <property type="entry name" value="Peptidase_S1_PA"/>
</dbReference>
<dbReference type="GO" id="GO:0043171">
    <property type="term" value="P:peptide catabolic process"/>
    <property type="evidence" value="ECO:0007669"/>
    <property type="project" value="UniProtKB-UniRule"/>
</dbReference>
<dbReference type="AlphaFoldDB" id="A0A9E2L8G1"/>
<reference evidence="8" key="1">
    <citation type="journal article" date="2021" name="PeerJ">
        <title>Extensive microbial diversity within the chicken gut microbiome revealed by metagenomics and culture.</title>
        <authorList>
            <person name="Gilroy R."/>
            <person name="Ravi A."/>
            <person name="Getino M."/>
            <person name="Pursley I."/>
            <person name="Horton D.L."/>
            <person name="Alikhan N.F."/>
            <person name="Baker D."/>
            <person name="Gharbi K."/>
            <person name="Hall N."/>
            <person name="Watson M."/>
            <person name="Adriaenssens E.M."/>
            <person name="Foster-Nyarko E."/>
            <person name="Jarju S."/>
            <person name="Secka A."/>
            <person name="Antonio M."/>
            <person name="Oren A."/>
            <person name="Chaudhuri R.R."/>
            <person name="La Ragione R."/>
            <person name="Hildebrand F."/>
            <person name="Pallen M.J."/>
        </authorList>
    </citation>
    <scope>NUCLEOTIDE SEQUENCE</scope>
    <source>
        <strain evidence="8">G3-2149</strain>
    </source>
</reference>
<dbReference type="InterPro" id="IPR043504">
    <property type="entry name" value="Peptidase_S1_PA_chymotrypsin"/>
</dbReference>
<dbReference type="GO" id="GO:0008239">
    <property type="term" value="F:dipeptidyl-peptidase activity"/>
    <property type="evidence" value="ECO:0007669"/>
    <property type="project" value="UniProtKB-UniRule"/>
</dbReference>
<keyword evidence="3 7" id="KW-0645">Protease</keyword>
<keyword evidence="4 7" id="KW-0732">Signal</keyword>
<reference evidence="8" key="2">
    <citation type="submission" date="2021-04" db="EMBL/GenBank/DDBJ databases">
        <authorList>
            <person name="Gilroy R."/>
        </authorList>
    </citation>
    <scope>NUCLEOTIDE SEQUENCE</scope>
    <source>
        <strain evidence="8">G3-2149</strain>
    </source>
</reference>
<comment type="caution">
    <text evidence="8">The sequence shown here is derived from an EMBL/GenBank/DDBJ whole genome shotgun (WGS) entry which is preliminary data.</text>
</comment>
<evidence type="ECO:0000256" key="3">
    <source>
        <dbReference type="ARBA" id="ARBA00022670"/>
    </source>
</evidence>
<dbReference type="Pfam" id="PF10459">
    <property type="entry name" value="Peptidase_S46"/>
    <property type="match status" value="1"/>
</dbReference>
<protein>
    <recommendedName>
        <fullName evidence="7">Dipeptidyl-peptidase</fullName>
        <ecNumber evidence="7">3.4.14.-</ecNumber>
    </recommendedName>
</protein>
<feature type="signal peptide" evidence="7">
    <location>
        <begin position="1"/>
        <end position="21"/>
    </location>
</feature>
<accession>A0A9E2L8G1</accession>
<dbReference type="EC" id="3.4.14.-" evidence="7"/>
<dbReference type="PANTHER" id="PTHR38469:SF1">
    <property type="entry name" value="PERIPLASMIC PEPTIDASE SUBFAMILY S1B"/>
    <property type="match status" value="1"/>
</dbReference>
<dbReference type="PANTHER" id="PTHR38469">
    <property type="entry name" value="PERIPLASMIC PEPTIDASE SUBFAMILY S1B"/>
    <property type="match status" value="1"/>
</dbReference>
<gene>
    <name evidence="8" type="ORF">H9789_09505</name>
</gene>
<organism evidence="8 9">
    <name type="scientific">Candidatus Paraprevotella stercoravium</name>
    <dbReference type="NCBI Taxonomy" id="2838725"/>
    <lineage>
        <taxon>Bacteria</taxon>
        <taxon>Pseudomonadati</taxon>
        <taxon>Bacteroidota</taxon>
        <taxon>Bacteroidia</taxon>
        <taxon>Bacteroidales</taxon>
        <taxon>Prevotellaceae</taxon>
        <taxon>Paraprevotella</taxon>
    </lineage>
</organism>
<keyword evidence="2 7" id="KW-0031">Aminopeptidase</keyword>
<name>A0A9E2L8G1_9BACT</name>
<sequence>MKRKFMTLLALSVMASTNMKADEGMWMLNNLTPQSMKIMNGLGLQLSDKDLYNPQGTSLKDAVVSFGGFCSGVIVSPEGLVFTNHHCGFANIQALSTPENDMLKNGFVASGKEKEIPAPGLFVDILQYTEDVTARINKTMDKIYKKTSKKQREAYGENWKIQILDEKIDSIFEEIQKEYSKNDPTLKAVVSSYYSGNAYYVSVYKHFTDIRLVFTPPQSLGKFGGETDNWMWPRQTCDFSVFRIYANEKNEPAEYAASNRPYQPKHFAPVSLQGFQMGDYSMTLGFPGSTDRYLSSFGIEERMNSINAARIEVRGVKQDIWEKWMNSDATIRLQYAAKYAQSSNYWKNSIGMNKALKELKVVEQKQDLEKRLSEWIAQDTKRQKEFGNLFQNLEQAYKARKSDFYAYMFLGETFFSGSDIFSIANTANAWINATDEDYKKRLVESLEKKFKDYNENVDKEATTALLEFYGKTVSAAYLPDFYKTIQNDFKGDYKKFVEDLFQKSVLSDAKVLKDLNADNLKKDIMITYINQVRDLSKSLNKKNEQQAYAIAENEKLLCRAILDMEEDQAHYSDANSTLRLSYGIVADYTNEGIRQNYFTTSQSILDKIAQSDSISDYKVEPSITAMLKAGNFGPYKDKRTGEMQLCFITNNDITGGNSGSPMFNGKGELIGLAFDGNWDAMSSDISFTQSLTRCIGVDIRYVLYIIDQWGKADHLIKEINAK</sequence>
<dbReference type="GO" id="GO:0006508">
    <property type="term" value="P:proteolysis"/>
    <property type="evidence" value="ECO:0007669"/>
    <property type="project" value="UniProtKB-KW"/>
</dbReference>
<evidence type="ECO:0000313" key="9">
    <source>
        <dbReference type="Proteomes" id="UP000823865"/>
    </source>
</evidence>
<comment type="similarity">
    <text evidence="1 7">Belongs to the peptidase S46 family.</text>
</comment>
<evidence type="ECO:0000313" key="8">
    <source>
        <dbReference type="EMBL" id="MBU3854027.1"/>
    </source>
</evidence>
<feature type="chain" id="PRO_5039749343" description="Dipeptidyl-peptidase" evidence="7">
    <location>
        <begin position="22"/>
        <end position="722"/>
    </location>
</feature>
<keyword evidence="5 7" id="KW-0378">Hydrolase</keyword>